<feature type="transmembrane region" description="Helical" evidence="2">
    <location>
        <begin position="46"/>
        <end position="65"/>
    </location>
</feature>
<feature type="transmembrane region" description="Helical" evidence="2">
    <location>
        <begin position="21"/>
        <end position="40"/>
    </location>
</feature>
<organism evidence="3 4">
    <name type="scientific">Wenzhouxiangella sediminis</name>
    <dbReference type="NCBI Taxonomy" id="1792836"/>
    <lineage>
        <taxon>Bacteria</taxon>
        <taxon>Pseudomonadati</taxon>
        <taxon>Pseudomonadota</taxon>
        <taxon>Gammaproteobacteria</taxon>
        <taxon>Chromatiales</taxon>
        <taxon>Wenzhouxiangellaceae</taxon>
        <taxon>Wenzhouxiangella</taxon>
    </lineage>
</organism>
<dbReference type="RefSeq" id="WP_116649925.1">
    <property type="nucleotide sequence ID" value="NZ_QUZK01000018.1"/>
</dbReference>
<sequence>MDHNHRDNHSDHGQPNRSVNWTYWIVLCGFGAFALLLLLGEHRTHLLGLLPFLILLACPFLHIFMHKGHGSHSGHQPHGDADQRGGNRHEP</sequence>
<dbReference type="Pfam" id="PF11666">
    <property type="entry name" value="DUF2933"/>
    <property type="match status" value="1"/>
</dbReference>
<feature type="region of interest" description="Disordered" evidence="1">
    <location>
        <begin position="69"/>
        <end position="91"/>
    </location>
</feature>
<keyword evidence="2" id="KW-0472">Membrane</keyword>
<name>A0A3E1KAZ3_9GAMM</name>
<dbReference type="AlphaFoldDB" id="A0A3E1KAZ3"/>
<evidence type="ECO:0000313" key="4">
    <source>
        <dbReference type="Proteomes" id="UP000260351"/>
    </source>
</evidence>
<keyword evidence="2" id="KW-0812">Transmembrane</keyword>
<keyword evidence="4" id="KW-1185">Reference proteome</keyword>
<feature type="compositionally biased region" description="Basic and acidic residues" evidence="1">
    <location>
        <begin position="77"/>
        <end position="91"/>
    </location>
</feature>
<proteinExistence type="predicted"/>
<dbReference type="InterPro" id="IPR021682">
    <property type="entry name" value="DUF2933"/>
</dbReference>
<reference evidence="3 4" key="1">
    <citation type="submission" date="2018-08" db="EMBL/GenBank/DDBJ databases">
        <title>Wenzhouxiangella salilacus sp. nov., a novel bacterium isolated from a saline lake in Xinjiang Province, China.</title>
        <authorList>
            <person name="Han S."/>
        </authorList>
    </citation>
    <scope>NUCLEOTIDE SEQUENCE [LARGE SCALE GENOMIC DNA]</scope>
    <source>
        <strain evidence="3 4">XDB06</strain>
    </source>
</reference>
<evidence type="ECO:0000313" key="3">
    <source>
        <dbReference type="EMBL" id="RFF31619.1"/>
    </source>
</evidence>
<accession>A0A3E1KAZ3</accession>
<comment type="caution">
    <text evidence="3">The sequence shown here is derived from an EMBL/GenBank/DDBJ whole genome shotgun (WGS) entry which is preliminary data.</text>
</comment>
<keyword evidence="2" id="KW-1133">Transmembrane helix</keyword>
<protein>
    <submittedName>
        <fullName evidence="3">DUF2933 domain-containing protein</fullName>
    </submittedName>
</protein>
<dbReference type="EMBL" id="QUZK01000018">
    <property type="protein sequence ID" value="RFF31619.1"/>
    <property type="molecule type" value="Genomic_DNA"/>
</dbReference>
<dbReference type="Proteomes" id="UP000260351">
    <property type="component" value="Unassembled WGS sequence"/>
</dbReference>
<evidence type="ECO:0000256" key="1">
    <source>
        <dbReference type="SAM" id="MobiDB-lite"/>
    </source>
</evidence>
<gene>
    <name evidence="3" type="ORF">DZC52_04500</name>
</gene>
<evidence type="ECO:0000256" key="2">
    <source>
        <dbReference type="SAM" id="Phobius"/>
    </source>
</evidence>